<dbReference type="AlphaFoldDB" id="A0A1F5Z1W5"/>
<reference evidence="3 4" key="1">
    <citation type="journal article" date="2016" name="Nat. Commun.">
        <title>Thousands of microbial genomes shed light on interconnected biogeochemical processes in an aquifer system.</title>
        <authorList>
            <person name="Anantharaman K."/>
            <person name="Brown C.T."/>
            <person name="Hug L.A."/>
            <person name="Sharon I."/>
            <person name="Castelle C.J."/>
            <person name="Probst A.J."/>
            <person name="Thomas B.C."/>
            <person name="Singh A."/>
            <person name="Wilkins M.J."/>
            <person name="Karaoz U."/>
            <person name="Brodie E.L."/>
            <person name="Williams K.H."/>
            <person name="Hubbard S.S."/>
            <person name="Banfield J.F."/>
        </authorList>
    </citation>
    <scope>NUCLEOTIDE SEQUENCE [LARGE SCALE GENOMIC DNA]</scope>
</reference>
<feature type="domain" description="GFO/IDH/MocA-like oxidoreductase" evidence="2">
    <location>
        <begin position="109"/>
        <end position="215"/>
    </location>
</feature>
<dbReference type="InterPro" id="IPR055170">
    <property type="entry name" value="GFO_IDH_MocA-like_dom"/>
</dbReference>
<dbReference type="SUPFAM" id="SSF55347">
    <property type="entry name" value="Glyceraldehyde-3-phosphate dehydrogenase-like, C-terminal domain"/>
    <property type="match status" value="1"/>
</dbReference>
<dbReference type="Gene3D" id="3.40.50.720">
    <property type="entry name" value="NAD(P)-binding Rossmann-like Domain"/>
    <property type="match status" value="1"/>
</dbReference>
<gene>
    <name evidence="3" type="ORF">A2777_05770</name>
</gene>
<dbReference type="InterPro" id="IPR051450">
    <property type="entry name" value="Gfo/Idh/MocA_Oxidoreductases"/>
</dbReference>
<protein>
    <submittedName>
        <fullName evidence="3">Uncharacterized protein</fullName>
    </submittedName>
</protein>
<name>A0A1F5Z1W5_9BACT</name>
<accession>A0A1F5Z1W5</accession>
<dbReference type="PANTHER" id="PTHR43377:SF6">
    <property type="entry name" value="GFO_IDH_MOCA-LIKE OXIDOREDUCTASE N-TERMINAL DOMAIN-CONTAINING PROTEIN"/>
    <property type="match status" value="1"/>
</dbReference>
<evidence type="ECO:0000313" key="4">
    <source>
        <dbReference type="Proteomes" id="UP000177354"/>
    </source>
</evidence>
<dbReference type="InterPro" id="IPR000683">
    <property type="entry name" value="Gfo/Idh/MocA-like_OxRdtase_N"/>
</dbReference>
<evidence type="ECO:0000259" key="2">
    <source>
        <dbReference type="Pfam" id="PF22725"/>
    </source>
</evidence>
<dbReference type="Proteomes" id="UP000177354">
    <property type="component" value="Unassembled WGS sequence"/>
</dbReference>
<sequence>MRIFSQLPCELIGVADINPEHAKLAEYFKIPFYKDYRKLLKKADAVTVVTPPATHYEIAKTALLRKKHVLLEKPFVLKLSQAQRLYKLAEKNKVHLMAGHTFLYNPAVRLIRRMLTENKLGRIYYLTMEWMNLGIIRSDVNALWNFAPHPFSILNYLFEKLPVKVSFSGLSFIQNGIEDFVSGSLFYENGIVAHLVLSWLHPVKIRQITLVGSKKLVRFDDVNNESPVEIFDKGITPEEFLKYQSWDNFAEFKAKKRYGLLEIPEVDKIEPLKEELREFINVSEGKVKLLSDQFTAVSTIALLEAAQKSMMKKGKIISVSGH</sequence>
<dbReference type="SUPFAM" id="SSF51735">
    <property type="entry name" value="NAD(P)-binding Rossmann-fold domains"/>
    <property type="match status" value="1"/>
</dbReference>
<dbReference type="PANTHER" id="PTHR43377">
    <property type="entry name" value="BILIVERDIN REDUCTASE A"/>
    <property type="match status" value="1"/>
</dbReference>
<evidence type="ECO:0000259" key="1">
    <source>
        <dbReference type="Pfam" id="PF01408"/>
    </source>
</evidence>
<feature type="domain" description="Gfo/Idh/MocA-like oxidoreductase N-terminal" evidence="1">
    <location>
        <begin position="10"/>
        <end position="100"/>
    </location>
</feature>
<dbReference type="GO" id="GO:0000166">
    <property type="term" value="F:nucleotide binding"/>
    <property type="evidence" value="ECO:0007669"/>
    <property type="project" value="InterPro"/>
</dbReference>
<proteinExistence type="predicted"/>
<dbReference type="InterPro" id="IPR036291">
    <property type="entry name" value="NAD(P)-bd_dom_sf"/>
</dbReference>
<dbReference type="Pfam" id="PF01408">
    <property type="entry name" value="GFO_IDH_MocA"/>
    <property type="match status" value="1"/>
</dbReference>
<comment type="caution">
    <text evidence="3">The sequence shown here is derived from an EMBL/GenBank/DDBJ whole genome shotgun (WGS) entry which is preliminary data.</text>
</comment>
<dbReference type="EMBL" id="MFJF01000015">
    <property type="protein sequence ID" value="OGG06459.1"/>
    <property type="molecule type" value="Genomic_DNA"/>
</dbReference>
<evidence type="ECO:0000313" key="3">
    <source>
        <dbReference type="EMBL" id="OGG06459.1"/>
    </source>
</evidence>
<dbReference type="Pfam" id="PF22725">
    <property type="entry name" value="GFO_IDH_MocA_C3"/>
    <property type="match status" value="1"/>
</dbReference>
<dbReference type="Gene3D" id="3.30.360.10">
    <property type="entry name" value="Dihydrodipicolinate Reductase, domain 2"/>
    <property type="match status" value="1"/>
</dbReference>
<organism evidence="3 4">
    <name type="scientific">Candidatus Gottesmanbacteria bacterium RIFCSPHIGHO2_01_FULL_40_15</name>
    <dbReference type="NCBI Taxonomy" id="1798376"/>
    <lineage>
        <taxon>Bacteria</taxon>
        <taxon>Candidatus Gottesmaniibacteriota</taxon>
    </lineage>
</organism>